<evidence type="ECO:0000313" key="3">
    <source>
        <dbReference type="Proteomes" id="UP001497457"/>
    </source>
</evidence>
<keyword evidence="1" id="KW-0472">Membrane</keyword>
<keyword evidence="3" id="KW-1185">Reference proteome</keyword>
<evidence type="ECO:0000313" key="2">
    <source>
        <dbReference type="EMBL" id="CAL4891662.1"/>
    </source>
</evidence>
<dbReference type="EMBL" id="OZ075120">
    <property type="protein sequence ID" value="CAL4891662.1"/>
    <property type="molecule type" value="Genomic_DNA"/>
</dbReference>
<accession>A0ABC8VIW3</accession>
<protein>
    <submittedName>
        <fullName evidence="2">Uncharacterized protein</fullName>
    </submittedName>
</protein>
<reference evidence="2 3" key="2">
    <citation type="submission" date="2024-10" db="EMBL/GenBank/DDBJ databases">
        <authorList>
            <person name="Ryan C."/>
        </authorList>
    </citation>
    <scope>NUCLEOTIDE SEQUENCE [LARGE SCALE GENOMIC DNA]</scope>
</reference>
<evidence type="ECO:0000256" key="1">
    <source>
        <dbReference type="SAM" id="Phobius"/>
    </source>
</evidence>
<sequence>MAAAALAKVLRGGRSGLSSEVLPAIRRHVPQEGNLLGSSAATPTASMGRLMHTGQWRNPVLSQGGGSIPPKVEQFSSKRSLHWWRDDNVPTSDHPVVAVGNAVFLAYLVSFVFSIPTIYRSAKGLYKTFK</sequence>
<reference evidence="3" key="1">
    <citation type="submission" date="2024-06" db="EMBL/GenBank/DDBJ databases">
        <authorList>
            <person name="Ryan C."/>
        </authorList>
    </citation>
    <scope>NUCLEOTIDE SEQUENCE [LARGE SCALE GENOMIC DNA]</scope>
</reference>
<dbReference type="Proteomes" id="UP001497457">
    <property type="component" value="Chromosome 10rd"/>
</dbReference>
<dbReference type="AlphaFoldDB" id="A0ABC8VIW3"/>
<organism evidence="2 3">
    <name type="scientific">Urochloa decumbens</name>
    <dbReference type="NCBI Taxonomy" id="240449"/>
    <lineage>
        <taxon>Eukaryota</taxon>
        <taxon>Viridiplantae</taxon>
        <taxon>Streptophyta</taxon>
        <taxon>Embryophyta</taxon>
        <taxon>Tracheophyta</taxon>
        <taxon>Spermatophyta</taxon>
        <taxon>Magnoliopsida</taxon>
        <taxon>Liliopsida</taxon>
        <taxon>Poales</taxon>
        <taxon>Poaceae</taxon>
        <taxon>PACMAD clade</taxon>
        <taxon>Panicoideae</taxon>
        <taxon>Panicodae</taxon>
        <taxon>Paniceae</taxon>
        <taxon>Melinidinae</taxon>
        <taxon>Urochloa</taxon>
    </lineage>
</organism>
<keyword evidence="1" id="KW-0812">Transmembrane</keyword>
<proteinExistence type="predicted"/>
<gene>
    <name evidence="2" type="ORF">URODEC1_LOCUS3903</name>
</gene>
<feature type="transmembrane region" description="Helical" evidence="1">
    <location>
        <begin position="96"/>
        <end position="119"/>
    </location>
</feature>
<keyword evidence="1" id="KW-1133">Transmembrane helix</keyword>
<name>A0ABC8VIW3_9POAL</name>